<evidence type="ECO:0000256" key="1">
    <source>
        <dbReference type="ARBA" id="ARBA00022468"/>
    </source>
</evidence>
<dbReference type="EMBL" id="CDSF01000078">
    <property type="protein sequence ID" value="CEO97154.1"/>
    <property type="molecule type" value="Genomic_DNA"/>
</dbReference>
<organism evidence="4 6">
    <name type="scientific">Plasmodiophora brassicae</name>
    <name type="common">Clubroot disease agent</name>
    <dbReference type="NCBI Taxonomy" id="37360"/>
    <lineage>
        <taxon>Eukaryota</taxon>
        <taxon>Sar</taxon>
        <taxon>Rhizaria</taxon>
        <taxon>Endomyxa</taxon>
        <taxon>Phytomyxea</taxon>
        <taxon>Plasmodiophorida</taxon>
        <taxon>Plasmodiophoridae</taxon>
        <taxon>Plasmodiophora</taxon>
    </lineage>
</organism>
<dbReference type="Pfam" id="PF00566">
    <property type="entry name" value="RabGAP-TBC"/>
    <property type="match status" value="1"/>
</dbReference>
<gene>
    <name evidence="4" type="ORF">PBRA_005758</name>
    <name evidence="5" type="ORF">PLBR_LOCUS8344</name>
</gene>
<dbReference type="AlphaFoldDB" id="A0A0G4IPU0"/>
<proteinExistence type="predicted"/>
<dbReference type="OMA" id="AVICNEM"/>
<dbReference type="GO" id="GO:0005737">
    <property type="term" value="C:cytoplasm"/>
    <property type="evidence" value="ECO:0007669"/>
    <property type="project" value="UniProtKB-ARBA"/>
</dbReference>
<dbReference type="InterPro" id="IPR035969">
    <property type="entry name" value="Rab-GAP_TBC_sf"/>
</dbReference>
<dbReference type="Proteomes" id="UP000039324">
    <property type="component" value="Unassembled WGS sequence"/>
</dbReference>
<name>A0A0G4IPU0_PLABS</name>
<dbReference type="InterPro" id="IPR000195">
    <property type="entry name" value="Rab-GAP-TBC_dom"/>
</dbReference>
<accession>A0A0G4IPU0</accession>
<dbReference type="SUPFAM" id="SSF47923">
    <property type="entry name" value="Ypt/Rab-GAP domain of gyp1p"/>
    <property type="match status" value="2"/>
</dbReference>
<reference evidence="4 6" key="1">
    <citation type="submission" date="2015-02" db="EMBL/GenBank/DDBJ databases">
        <authorList>
            <person name="Chooi Y.-H."/>
        </authorList>
    </citation>
    <scope>NUCLEOTIDE SEQUENCE [LARGE SCALE GENOMIC DNA]</scope>
    <source>
        <strain evidence="4">E3</strain>
    </source>
</reference>
<dbReference type="PANTHER" id="PTHR22957:SF337">
    <property type="entry name" value="TBC1 DOMAIN FAMILY MEMBER 5"/>
    <property type="match status" value="1"/>
</dbReference>
<keyword evidence="1" id="KW-0343">GTPase activation</keyword>
<evidence type="ECO:0000259" key="3">
    <source>
        <dbReference type="PROSITE" id="PS50086"/>
    </source>
</evidence>
<dbReference type="FunFam" id="1.10.8.270:FF:000011">
    <property type="entry name" value="TBC1 domain family member 5"/>
    <property type="match status" value="1"/>
</dbReference>
<evidence type="ECO:0000313" key="6">
    <source>
        <dbReference type="Proteomes" id="UP000039324"/>
    </source>
</evidence>
<dbReference type="PANTHER" id="PTHR22957">
    <property type="entry name" value="TBC1 DOMAIN FAMILY MEMBER GTPASE-ACTIVATING PROTEIN"/>
    <property type="match status" value="1"/>
</dbReference>
<protein>
    <recommendedName>
        <fullName evidence="3">Rab-GAP TBC domain-containing protein</fullName>
    </recommendedName>
</protein>
<dbReference type="STRING" id="37360.A0A0G4IPU0"/>
<geneLocation type="mitochondrion" evidence="5"/>
<keyword evidence="6" id="KW-1185">Reference proteome</keyword>
<dbReference type="Gene3D" id="1.10.472.80">
    <property type="entry name" value="Ypt/Rab-GAP domain of gyp1p, domain 3"/>
    <property type="match status" value="1"/>
</dbReference>
<dbReference type="GO" id="GO:0005096">
    <property type="term" value="F:GTPase activator activity"/>
    <property type="evidence" value="ECO:0007669"/>
    <property type="project" value="UniProtKB-KW"/>
</dbReference>
<reference evidence="5 7" key="2">
    <citation type="submission" date="2018-03" db="EMBL/GenBank/DDBJ databases">
        <authorList>
            <person name="Fogelqvist J."/>
        </authorList>
    </citation>
    <scope>NUCLEOTIDE SEQUENCE [LARGE SCALE GENOMIC DNA]</scope>
</reference>
<dbReference type="Proteomes" id="UP000290189">
    <property type="component" value="Unassembled WGS sequence"/>
</dbReference>
<keyword evidence="5" id="KW-0496">Mitochondrion</keyword>
<dbReference type="SMART" id="SM00164">
    <property type="entry name" value="TBC"/>
    <property type="match status" value="1"/>
</dbReference>
<dbReference type="PROSITE" id="PS50086">
    <property type="entry name" value="TBC_RABGAP"/>
    <property type="match status" value="1"/>
</dbReference>
<evidence type="ECO:0000313" key="5">
    <source>
        <dbReference type="EMBL" id="SPR01129.1"/>
    </source>
</evidence>
<dbReference type="Gene3D" id="1.10.8.270">
    <property type="entry name" value="putative rabgap domain of human tbc1 domain family member 14 like domains"/>
    <property type="match status" value="1"/>
</dbReference>
<evidence type="ECO:0000313" key="7">
    <source>
        <dbReference type="Proteomes" id="UP000290189"/>
    </source>
</evidence>
<evidence type="ECO:0000313" key="4">
    <source>
        <dbReference type="EMBL" id="CEO97154.1"/>
    </source>
</evidence>
<dbReference type="EMBL" id="OVEO01000016">
    <property type="protein sequence ID" value="SPR01129.1"/>
    <property type="molecule type" value="Genomic_DNA"/>
</dbReference>
<evidence type="ECO:0000256" key="2">
    <source>
        <dbReference type="SAM" id="MobiDB-lite"/>
    </source>
</evidence>
<feature type="region of interest" description="Disordered" evidence="2">
    <location>
        <begin position="362"/>
        <end position="411"/>
    </location>
</feature>
<feature type="domain" description="Rab-GAP TBC" evidence="3">
    <location>
        <begin position="37"/>
        <end position="289"/>
    </location>
</feature>
<dbReference type="OrthoDB" id="27140at2759"/>
<sequence>MALDAGIAAADDDAGSASIWDGDGFDLKSCGARAMRRGVSSFRSIHWRVFLGVYTGPPASWPEQASSHRRRFQEMLDACTANPADNASITDLSLNNPLSTAQQSPWSQFFADADLSEVIKMDLVRTHPSEAFFQDPDTQARMLNVLFVWCKQHRDLSYRQGMNEIVAPILQQVQHDAEQQQQQAKPLATLCDPAFVEHDAYAVFSALMERLIKMYQGEGAGGSVPCVVARSEHLQDQLLRRVDPDLHAHLRRVDLQPQLYGLRWFRLMLAREFTLSQIPILWDAILGSAVSSTDAPAPAYDLPLLDCIAVAMLCRVRNDLLSSDSSSCVKRLLSFPAVSDVRPLIAQAIGFLLRPTGGTAAPAPVQRAASPEAVGTVSDTLSGKGRRRSADAKAPDVAKAPVADPTSADSSKGPALAAMFHEFADNVSRALRPGPSGASGDATSLNVRLGERLAVICNEMQVEILQGSDKCDQQRLLHYLAQVKQVKDVLLGTLPSDAILSRASSQEGTQHPLA</sequence>